<accession>A0ACB8CUA5</accession>
<gene>
    <name evidence="1" type="ORF">HPB49_000495</name>
</gene>
<sequence length="354" mass="39187">MDSGDQSVTLRPPGSVLADCVEKRSCFTDQKMVKLSFLWTITNFSLCREATGQALLSSTFSTGEQKPVTWRLRLYPRGASEKCAEYVSLFLVSYNTRRVSAKATFSVVDAREDEANSRQTRTRIFSRRGDSWGYEKFIGRMSLKQNGRNLLPNDTLTLRCELIALESSASAPGTSSEIASSTLPECRLSEDLEWLLESKNYADVTFKVGDETFQAHRSILAARSPAFRSMLEHAMEEEVVGGVVIEDVEPGVFAAILRFLYTGRVPASIVKPESLLKAADRYNMDLLKISCELALISRLSEESAAETLILAEKHNAVTLRNATLDFIGSNLDAVRRPPDGMPSPTAKSIYPNSS</sequence>
<proteinExistence type="predicted"/>
<organism evidence="1 2">
    <name type="scientific">Dermacentor silvarum</name>
    <name type="common">Tick</name>
    <dbReference type="NCBI Taxonomy" id="543639"/>
    <lineage>
        <taxon>Eukaryota</taxon>
        <taxon>Metazoa</taxon>
        <taxon>Ecdysozoa</taxon>
        <taxon>Arthropoda</taxon>
        <taxon>Chelicerata</taxon>
        <taxon>Arachnida</taxon>
        <taxon>Acari</taxon>
        <taxon>Parasitiformes</taxon>
        <taxon>Ixodida</taxon>
        <taxon>Ixodoidea</taxon>
        <taxon>Ixodidae</taxon>
        <taxon>Rhipicephalinae</taxon>
        <taxon>Dermacentor</taxon>
    </lineage>
</organism>
<name>A0ACB8CUA5_DERSI</name>
<evidence type="ECO:0000313" key="1">
    <source>
        <dbReference type="EMBL" id="KAH7952723.1"/>
    </source>
</evidence>
<keyword evidence="2" id="KW-1185">Reference proteome</keyword>
<dbReference type="EMBL" id="CM023473">
    <property type="protein sequence ID" value="KAH7952723.1"/>
    <property type="molecule type" value="Genomic_DNA"/>
</dbReference>
<evidence type="ECO:0000313" key="2">
    <source>
        <dbReference type="Proteomes" id="UP000821865"/>
    </source>
</evidence>
<comment type="caution">
    <text evidence="1">The sequence shown here is derived from an EMBL/GenBank/DDBJ whole genome shotgun (WGS) entry which is preliminary data.</text>
</comment>
<protein>
    <submittedName>
        <fullName evidence="1">Uncharacterized protein</fullName>
    </submittedName>
</protein>
<reference evidence="1" key="1">
    <citation type="submission" date="2020-05" db="EMBL/GenBank/DDBJ databases">
        <title>Large-scale comparative analyses of tick genomes elucidate their genetic diversity and vector capacities.</title>
        <authorList>
            <person name="Jia N."/>
            <person name="Wang J."/>
            <person name="Shi W."/>
            <person name="Du L."/>
            <person name="Sun Y."/>
            <person name="Zhan W."/>
            <person name="Jiang J."/>
            <person name="Wang Q."/>
            <person name="Zhang B."/>
            <person name="Ji P."/>
            <person name="Sakyi L.B."/>
            <person name="Cui X."/>
            <person name="Yuan T."/>
            <person name="Jiang B."/>
            <person name="Yang W."/>
            <person name="Lam T.T.-Y."/>
            <person name="Chang Q."/>
            <person name="Ding S."/>
            <person name="Wang X."/>
            <person name="Zhu J."/>
            <person name="Ruan X."/>
            <person name="Zhao L."/>
            <person name="Wei J."/>
            <person name="Que T."/>
            <person name="Du C."/>
            <person name="Cheng J."/>
            <person name="Dai P."/>
            <person name="Han X."/>
            <person name="Huang E."/>
            <person name="Gao Y."/>
            <person name="Liu J."/>
            <person name="Shao H."/>
            <person name="Ye R."/>
            <person name="Li L."/>
            <person name="Wei W."/>
            <person name="Wang X."/>
            <person name="Wang C."/>
            <person name="Yang T."/>
            <person name="Huo Q."/>
            <person name="Li W."/>
            <person name="Guo W."/>
            <person name="Chen H."/>
            <person name="Zhou L."/>
            <person name="Ni X."/>
            <person name="Tian J."/>
            <person name="Zhou Y."/>
            <person name="Sheng Y."/>
            <person name="Liu T."/>
            <person name="Pan Y."/>
            <person name="Xia L."/>
            <person name="Li J."/>
            <person name="Zhao F."/>
            <person name="Cao W."/>
        </authorList>
    </citation>
    <scope>NUCLEOTIDE SEQUENCE</scope>
    <source>
        <strain evidence="1">Dsil-2018</strain>
    </source>
</reference>
<dbReference type="Proteomes" id="UP000821865">
    <property type="component" value="Chromosome 4"/>
</dbReference>